<dbReference type="PIRSF" id="PIRSF019239">
    <property type="entry name" value="MrpE"/>
    <property type="match status" value="1"/>
</dbReference>
<evidence type="ECO:0000256" key="1">
    <source>
        <dbReference type="ARBA" id="ARBA00004651"/>
    </source>
</evidence>
<reference evidence="8 9" key="1">
    <citation type="submission" date="2018-03" db="EMBL/GenBank/DDBJ databases">
        <title>Rhodobacter blasticus.</title>
        <authorList>
            <person name="Meyer T.E."/>
            <person name="Miller S."/>
            <person name="Lodha T."/>
            <person name="Gandham S."/>
            <person name="Chintalapati S."/>
            <person name="Chintalapati V.R."/>
        </authorList>
    </citation>
    <scope>NUCLEOTIDE SEQUENCE [LARGE SCALE GENOMIC DNA]</scope>
    <source>
        <strain evidence="8 9">DSM 2131</strain>
    </source>
</reference>
<dbReference type="PANTHER" id="PTHR34584">
    <property type="entry name" value="NA(+)/H(+) ANTIPORTER SUBUNIT E1"/>
    <property type="match status" value="1"/>
</dbReference>
<evidence type="ECO:0000256" key="3">
    <source>
        <dbReference type="ARBA" id="ARBA00022475"/>
    </source>
</evidence>
<keyword evidence="9" id="KW-1185">Reference proteome</keyword>
<dbReference type="AlphaFoldDB" id="A0A2T4JEX5"/>
<evidence type="ECO:0000256" key="4">
    <source>
        <dbReference type="ARBA" id="ARBA00022692"/>
    </source>
</evidence>
<organism evidence="8 9">
    <name type="scientific">Fuscovulum blasticum DSM 2131</name>
    <dbReference type="NCBI Taxonomy" id="1188250"/>
    <lineage>
        <taxon>Bacteria</taxon>
        <taxon>Pseudomonadati</taxon>
        <taxon>Pseudomonadota</taxon>
        <taxon>Alphaproteobacteria</taxon>
        <taxon>Rhodobacterales</taxon>
        <taxon>Paracoccaceae</taxon>
        <taxon>Pseudogemmobacter</taxon>
    </lineage>
</organism>
<dbReference type="Pfam" id="PF01899">
    <property type="entry name" value="MNHE"/>
    <property type="match status" value="1"/>
</dbReference>
<evidence type="ECO:0000256" key="6">
    <source>
        <dbReference type="ARBA" id="ARBA00023136"/>
    </source>
</evidence>
<feature type="transmembrane region" description="Helical" evidence="7">
    <location>
        <begin position="103"/>
        <end position="123"/>
    </location>
</feature>
<name>A0A2T4JEX5_FUSBL</name>
<dbReference type="Proteomes" id="UP000241362">
    <property type="component" value="Unassembled WGS sequence"/>
</dbReference>
<comment type="subcellular location">
    <subcellularLocation>
        <location evidence="1">Cell membrane</location>
        <topology evidence="1">Multi-pass membrane protein</topology>
    </subcellularLocation>
</comment>
<dbReference type="PANTHER" id="PTHR34584:SF1">
    <property type="entry name" value="NA(+)_H(+) ANTIPORTER SUBUNIT E1"/>
    <property type="match status" value="1"/>
</dbReference>
<dbReference type="RefSeq" id="WP_107671623.1">
    <property type="nucleotide sequence ID" value="NZ_PZKE01000001.1"/>
</dbReference>
<keyword evidence="6 7" id="KW-0472">Membrane</keyword>
<dbReference type="NCBIfam" id="NF006520">
    <property type="entry name" value="PRK08965.1-4"/>
    <property type="match status" value="1"/>
</dbReference>
<evidence type="ECO:0000313" key="8">
    <source>
        <dbReference type="EMBL" id="PTE16459.1"/>
    </source>
</evidence>
<comment type="caution">
    <text evidence="8">The sequence shown here is derived from an EMBL/GenBank/DDBJ whole genome shotgun (WGS) entry which is preliminary data.</text>
</comment>
<keyword evidence="3" id="KW-1003">Cell membrane</keyword>
<evidence type="ECO:0000256" key="7">
    <source>
        <dbReference type="SAM" id="Phobius"/>
    </source>
</evidence>
<evidence type="ECO:0000256" key="5">
    <source>
        <dbReference type="ARBA" id="ARBA00022989"/>
    </source>
</evidence>
<keyword evidence="4 7" id="KW-0812">Transmembrane</keyword>
<gene>
    <name evidence="8" type="ORF">C5F44_00975</name>
</gene>
<proteinExistence type="inferred from homology"/>
<evidence type="ECO:0000256" key="2">
    <source>
        <dbReference type="ARBA" id="ARBA00006228"/>
    </source>
</evidence>
<feature type="transmembrane region" description="Helical" evidence="7">
    <location>
        <begin position="56"/>
        <end position="82"/>
    </location>
</feature>
<dbReference type="GO" id="GO:0008324">
    <property type="term" value="F:monoatomic cation transmembrane transporter activity"/>
    <property type="evidence" value="ECO:0007669"/>
    <property type="project" value="InterPro"/>
</dbReference>
<evidence type="ECO:0000313" key="9">
    <source>
        <dbReference type="Proteomes" id="UP000241362"/>
    </source>
</evidence>
<dbReference type="EMBL" id="PZKE01000001">
    <property type="protein sequence ID" value="PTE16459.1"/>
    <property type="molecule type" value="Genomic_DNA"/>
</dbReference>
<sequence>MMRLVPHPLLSLALTLMWLLLNRFSPGHLLLGAAIGLFAGWVFQKLEPKGPRIRAFWPLIRLMGIVSIDIIRSNIAVAWLILTNGRNGARRSGFVEIPLRISNPSALALLALIVTATPGTAWMEYRPGSGVLLLHVFDMIDDEAWRSLIRDRYEALLLEAFA</sequence>
<comment type="similarity">
    <text evidence="2">Belongs to the CPA3 antiporters (TC 2.A.63) subunit E family.</text>
</comment>
<keyword evidence="5 7" id="KW-1133">Transmembrane helix</keyword>
<dbReference type="InterPro" id="IPR002758">
    <property type="entry name" value="Cation_antiport_E"/>
</dbReference>
<accession>A0A2T4JEX5</accession>
<dbReference type="GO" id="GO:0005886">
    <property type="term" value="C:plasma membrane"/>
    <property type="evidence" value="ECO:0007669"/>
    <property type="project" value="UniProtKB-SubCell"/>
</dbReference>
<protein>
    <submittedName>
        <fullName evidence="8">Na+/H+ antiporter subunit E</fullName>
    </submittedName>
</protein>